<comment type="similarity">
    <text evidence="1">Belongs to the glycosyl hydrolase 38 family.</text>
</comment>
<evidence type="ECO:0000256" key="4">
    <source>
        <dbReference type="ARBA" id="ARBA00023295"/>
    </source>
</evidence>
<dbReference type="GO" id="GO:0004559">
    <property type="term" value="F:alpha-mannosidase activity"/>
    <property type="evidence" value="ECO:0007669"/>
    <property type="project" value="InterPro"/>
</dbReference>
<dbReference type="SMART" id="SM00872">
    <property type="entry name" value="Alpha-mann_mid"/>
    <property type="match status" value="1"/>
</dbReference>
<dbReference type="GO" id="GO:0030246">
    <property type="term" value="F:carbohydrate binding"/>
    <property type="evidence" value="ECO:0007669"/>
    <property type="project" value="InterPro"/>
</dbReference>
<dbReference type="InterPro" id="IPR011013">
    <property type="entry name" value="Gal_mutarotase_sf_dom"/>
</dbReference>
<evidence type="ECO:0000256" key="2">
    <source>
        <dbReference type="ARBA" id="ARBA00022723"/>
    </source>
</evidence>
<organism evidence="6 7">
    <name type="scientific">Enterococcus termitis</name>
    <dbReference type="NCBI Taxonomy" id="332950"/>
    <lineage>
        <taxon>Bacteria</taxon>
        <taxon>Bacillati</taxon>
        <taxon>Bacillota</taxon>
        <taxon>Bacilli</taxon>
        <taxon>Lactobacillales</taxon>
        <taxon>Enterococcaceae</taxon>
        <taxon>Enterococcus</taxon>
    </lineage>
</organism>
<evidence type="ECO:0000256" key="1">
    <source>
        <dbReference type="ARBA" id="ARBA00009792"/>
    </source>
</evidence>
<dbReference type="AlphaFoldDB" id="A0A1E5GHP4"/>
<dbReference type="Pfam" id="PF01074">
    <property type="entry name" value="Glyco_hydro_38N"/>
    <property type="match status" value="1"/>
</dbReference>
<keyword evidence="7" id="KW-1185">Reference proteome</keyword>
<dbReference type="Gene3D" id="2.70.98.30">
    <property type="entry name" value="Golgi alpha-mannosidase II, domain 4"/>
    <property type="match status" value="1"/>
</dbReference>
<name>A0A1E5GHP4_9ENTE</name>
<dbReference type="InterPro" id="IPR011330">
    <property type="entry name" value="Glyco_hydro/deAcase_b/a-brl"/>
</dbReference>
<dbReference type="SUPFAM" id="SSF74650">
    <property type="entry name" value="Galactose mutarotase-like"/>
    <property type="match status" value="1"/>
</dbReference>
<keyword evidence="4" id="KW-0326">Glycosidase</keyword>
<dbReference type="GO" id="GO:0006013">
    <property type="term" value="P:mannose metabolic process"/>
    <property type="evidence" value="ECO:0007669"/>
    <property type="project" value="InterPro"/>
</dbReference>
<evidence type="ECO:0000313" key="6">
    <source>
        <dbReference type="EMBL" id="OEG12253.1"/>
    </source>
</evidence>
<dbReference type="InterPro" id="IPR015341">
    <property type="entry name" value="Glyco_hydro_38_cen"/>
</dbReference>
<evidence type="ECO:0000313" key="7">
    <source>
        <dbReference type="Proteomes" id="UP000095094"/>
    </source>
</evidence>
<keyword evidence="3 6" id="KW-0378">Hydrolase</keyword>
<gene>
    <name evidence="6" type="ORF">BCR25_06830</name>
</gene>
<dbReference type="GO" id="GO:0009313">
    <property type="term" value="P:oligosaccharide catabolic process"/>
    <property type="evidence" value="ECO:0007669"/>
    <property type="project" value="TreeGrafter"/>
</dbReference>
<evidence type="ECO:0000256" key="3">
    <source>
        <dbReference type="ARBA" id="ARBA00022801"/>
    </source>
</evidence>
<accession>A0A1E5GHP4</accession>
<comment type="caution">
    <text evidence="6">The sequence shown here is derived from an EMBL/GenBank/DDBJ whole genome shotgun (WGS) entry which is preliminary data.</text>
</comment>
<dbReference type="InterPro" id="IPR000602">
    <property type="entry name" value="Glyco_hydro_38_N"/>
</dbReference>
<proteinExistence type="inferred from homology"/>
<dbReference type="Gene3D" id="1.20.1270.50">
    <property type="entry name" value="Glycoside hydrolase family 38, central domain"/>
    <property type="match status" value="1"/>
</dbReference>
<dbReference type="SUPFAM" id="SSF88688">
    <property type="entry name" value="Families 57/38 glycoside transferase middle domain"/>
    <property type="match status" value="1"/>
</dbReference>
<dbReference type="PANTHER" id="PTHR46017:SF2">
    <property type="entry name" value="MANNOSYLGLYCERATE HYDROLASE"/>
    <property type="match status" value="1"/>
</dbReference>
<dbReference type="InterPro" id="IPR037094">
    <property type="entry name" value="Glyco_hydro_38_cen_sf"/>
</dbReference>
<feature type="domain" description="Glycoside hydrolase family 38 central" evidence="5">
    <location>
        <begin position="273"/>
        <end position="351"/>
    </location>
</feature>
<dbReference type="Pfam" id="PF09261">
    <property type="entry name" value="Alpha-mann_mid"/>
    <property type="match status" value="1"/>
</dbReference>
<dbReference type="PATRIC" id="fig|332950.4.peg.2886"/>
<dbReference type="InterPro" id="IPR027291">
    <property type="entry name" value="Glyco_hydro_38_N_sf"/>
</dbReference>
<dbReference type="Gene3D" id="3.20.110.10">
    <property type="entry name" value="Glycoside hydrolase 38, N terminal domain"/>
    <property type="match status" value="1"/>
</dbReference>
<keyword evidence="2" id="KW-0479">Metal-binding</keyword>
<dbReference type="Proteomes" id="UP000095094">
    <property type="component" value="Unassembled WGS sequence"/>
</dbReference>
<dbReference type="GO" id="GO:0046872">
    <property type="term" value="F:metal ion binding"/>
    <property type="evidence" value="ECO:0007669"/>
    <property type="project" value="UniProtKB-KW"/>
</dbReference>
<dbReference type="RefSeq" id="WP_069663958.1">
    <property type="nucleotide sequence ID" value="NZ_JBHUJJ010000001.1"/>
</dbReference>
<dbReference type="PANTHER" id="PTHR46017">
    <property type="entry name" value="ALPHA-MANNOSIDASE 2C1"/>
    <property type="match status" value="1"/>
</dbReference>
<reference evidence="7" key="1">
    <citation type="submission" date="2016-09" db="EMBL/GenBank/DDBJ databases">
        <authorList>
            <person name="Gulvik C.A."/>
        </authorList>
    </citation>
    <scope>NUCLEOTIDE SEQUENCE [LARGE SCALE GENOMIC DNA]</scope>
    <source>
        <strain evidence="7">LMG 8895</strain>
    </source>
</reference>
<evidence type="ECO:0000259" key="5">
    <source>
        <dbReference type="SMART" id="SM00872"/>
    </source>
</evidence>
<sequence length="865" mass="98383">MTNVHIVNHTHWDREWYFTSMDALVLSDQLFTDVITELQKNPEASFVLDGQLSILDDYLELYPEKLTEIQALIAAKQLFIGPWFTQTDAFFTSGESVLRNAMIGMYESKKYGEIMPIGYLPDTFGFNAQIPVILNEAGLENIILWRGVHLGEHVQSPYFKWESLGGSQSLYALNFPQGYGTGMLLEPTVDYVEGRLDKAVDFIKQYTDSSEIMIPSGNDQLGIIGDFSEKVAQINTLGKYNYQVSSYQEFLELMKEMDLETYRGEFRSPVLARVHKTIGSVRMDLKQGIFHLEHKLLRETEPLMVIAHQLGIDLSNRLLLKAWKKLLECQAHDSLAGCVSDAVAEDIAHRLKEADEICDSIENIVLKRIAEALDLTEQEFIVVNPSPMTFHGQKIVKLLSPVKEINVAGCSAVVLEAEYIDSRENVLEETPAGNRFITEQGYYILTVAITCELPGLGYKVFSFEEGINDSGLIQTKKQQIVMGEYQLSFVDGQVHYQDRKQQLNNFISLVDDGNAGDTYDFSPLLNDREIDFSFTECFCEQGPLLSRMHLTGSIKLPYDLQKRSEHIADTDFNYRLTLTLNLEGEVTGKLSFKNTVLNHRLRLKINLTNEIKHALSAIPYGFIQKENQDLSDWETVYSEMPVNIEPFEKMVTAFTKQAACTLFTHDSKEYEYRRSELLITLLATTDSLGKPDLLYRPGRASGDTTKKGHIMMATPLAQLKDQQMNVTFVIKMNHTDVSEQELAQWRGEKEQPTISYQRQNLNFFVYRIDNKIQKRVRPLALNQRVFSILSFDKQPDAMVSSIHRSYYQNGFIVRFENPTAAAIELDLSVLFPGMTPIRVNAVEEVQPFSGLIPAYGVASYFVSEQ</sequence>
<dbReference type="EMBL" id="MIJY01000034">
    <property type="protein sequence ID" value="OEG12253.1"/>
    <property type="molecule type" value="Genomic_DNA"/>
</dbReference>
<protein>
    <submittedName>
        <fullName evidence="6">Glycosyl hydrolase</fullName>
    </submittedName>
</protein>
<dbReference type="OrthoDB" id="9764050at2"/>
<dbReference type="CDD" id="cd10815">
    <property type="entry name" value="GH38N_AMII_EcMngB_like"/>
    <property type="match status" value="1"/>
</dbReference>
<dbReference type="SUPFAM" id="SSF88713">
    <property type="entry name" value="Glycoside hydrolase/deacetylase"/>
    <property type="match status" value="1"/>
</dbReference>
<dbReference type="InterPro" id="IPR028995">
    <property type="entry name" value="Glyco_hydro_57/38_cen_sf"/>
</dbReference>